<dbReference type="Pfam" id="PF23557">
    <property type="entry name" value="TPR_leprecan"/>
    <property type="match status" value="1"/>
</dbReference>
<keyword evidence="15" id="KW-0812">Transmembrane</keyword>
<dbReference type="GO" id="GO:0019797">
    <property type="term" value="F:procollagen-proline 3-dioxygenase activity"/>
    <property type="evidence" value="ECO:0007669"/>
    <property type="project" value="UniProtKB-EC"/>
</dbReference>
<keyword evidence="10" id="KW-0847">Vitamin C</keyword>
<dbReference type="EC" id="1.14.11.7" evidence="4"/>
<comment type="similarity">
    <text evidence="3">Belongs to the leprecan family.</text>
</comment>
<gene>
    <name evidence="18" type="primary">P3H1</name>
</gene>
<evidence type="ECO:0000256" key="7">
    <source>
        <dbReference type="ARBA" id="ARBA00022737"/>
    </source>
</evidence>
<evidence type="ECO:0000256" key="11">
    <source>
        <dbReference type="ARBA" id="ARBA00022964"/>
    </source>
</evidence>
<keyword evidence="11" id="KW-0223">Dioxygenase</keyword>
<dbReference type="PANTHER" id="PTHR14049">
    <property type="entry name" value="LEPRECAN 1"/>
    <property type="match status" value="1"/>
</dbReference>
<name>A0AAJ7THN1_PETMA</name>
<protein>
    <recommendedName>
        <fullName evidence="4">procollagen-proline 3-dioxygenase</fullName>
        <ecNumber evidence="4">1.14.11.7</ecNumber>
    </recommendedName>
</protein>
<dbReference type="InterPro" id="IPR056585">
    <property type="entry name" value="Leprecan_dom"/>
</dbReference>
<dbReference type="Gene3D" id="2.60.120.620">
    <property type="entry name" value="q2cbj1_9rhob like domain"/>
    <property type="match status" value="1"/>
</dbReference>
<organism evidence="17 18">
    <name type="scientific">Petromyzon marinus</name>
    <name type="common">Sea lamprey</name>
    <dbReference type="NCBI Taxonomy" id="7757"/>
    <lineage>
        <taxon>Eukaryota</taxon>
        <taxon>Metazoa</taxon>
        <taxon>Chordata</taxon>
        <taxon>Craniata</taxon>
        <taxon>Vertebrata</taxon>
        <taxon>Cyclostomata</taxon>
        <taxon>Hyperoartia</taxon>
        <taxon>Petromyzontiformes</taxon>
        <taxon>Petromyzontidae</taxon>
        <taxon>Petromyzon</taxon>
    </lineage>
</organism>
<dbReference type="PANTHER" id="PTHR14049:SF5">
    <property type="entry name" value="PROLYL 3-HYDROXYLASE 1"/>
    <property type="match status" value="1"/>
</dbReference>
<evidence type="ECO:0000259" key="16">
    <source>
        <dbReference type="PROSITE" id="PS51471"/>
    </source>
</evidence>
<dbReference type="GO" id="GO:0005783">
    <property type="term" value="C:endoplasmic reticulum"/>
    <property type="evidence" value="ECO:0007669"/>
    <property type="project" value="TreeGrafter"/>
</dbReference>
<dbReference type="FunFam" id="2.60.120.620:FF:000003">
    <property type="entry name" value="Prolyl 3-hydroxylase 2"/>
    <property type="match status" value="1"/>
</dbReference>
<keyword evidence="9" id="KW-0256">Endoplasmic reticulum</keyword>
<dbReference type="RefSeq" id="XP_032818034.1">
    <property type="nucleotide sequence ID" value="XM_032962143.1"/>
</dbReference>
<dbReference type="InterPro" id="IPR011990">
    <property type="entry name" value="TPR-like_helical_dom_sf"/>
</dbReference>
<evidence type="ECO:0000313" key="18">
    <source>
        <dbReference type="RefSeq" id="XP_032818034.1"/>
    </source>
</evidence>
<keyword evidence="12" id="KW-0560">Oxidoreductase</keyword>
<comment type="cofactor">
    <cofactor evidence="1">
        <name>L-ascorbate</name>
        <dbReference type="ChEBI" id="CHEBI:38290"/>
    </cofactor>
</comment>
<dbReference type="CTD" id="64175"/>
<evidence type="ECO:0000256" key="2">
    <source>
        <dbReference type="ARBA" id="ARBA00001962"/>
    </source>
</evidence>
<feature type="domain" description="Fe2OG dioxygenase" evidence="16">
    <location>
        <begin position="586"/>
        <end position="700"/>
    </location>
</feature>
<keyword evidence="7" id="KW-0677">Repeat</keyword>
<keyword evidence="6" id="KW-0732">Signal</keyword>
<dbReference type="Pfam" id="PF13640">
    <property type="entry name" value="2OG-FeII_Oxy_3"/>
    <property type="match status" value="1"/>
</dbReference>
<evidence type="ECO:0000313" key="17">
    <source>
        <dbReference type="Proteomes" id="UP001318040"/>
    </source>
</evidence>
<keyword evidence="8" id="KW-0802">TPR repeat</keyword>
<keyword evidence="15" id="KW-0472">Membrane</keyword>
<evidence type="ECO:0000256" key="9">
    <source>
        <dbReference type="ARBA" id="ARBA00022824"/>
    </source>
</evidence>
<dbReference type="InterPro" id="IPR005123">
    <property type="entry name" value="Oxoglu/Fe-dep_dioxygenase_dom"/>
</dbReference>
<keyword evidence="14" id="KW-0325">Glycoprotein</keyword>
<keyword evidence="17" id="KW-1185">Reference proteome</keyword>
<evidence type="ECO:0000256" key="15">
    <source>
        <dbReference type="SAM" id="Phobius"/>
    </source>
</evidence>
<keyword evidence="13" id="KW-0408">Iron</keyword>
<dbReference type="GO" id="GO:0032963">
    <property type="term" value="P:collagen metabolic process"/>
    <property type="evidence" value="ECO:0007669"/>
    <property type="project" value="InterPro"/>
</dbReference>
<evidence type="ECO:0000256" key="6">
    <source>
        <dbReference type="ARBA" id="ARBA00022729"/>
    </source>
</evidence>
<evidence type="ECO:0000256" key="4">
    <source>
        <dbReference type="ARBA" id="ARBA00012262"/>
    </source>
</evidence>
<proteinExistence type="inferred from homology"/>
<evidence type="ECO:0000256" key="12">
    <source>
        <dbReference type="ARBA" id="ARBA00023002"/>
    </source>
</evidence>
<keyword evidence="5" id="KW-0479">Metal-binding</keyword>
<sequence>MTRTDGASARRSPLLLFTTTTTMVMMVVVVMVVVTLAPVSTVEVASTEDTRASTLQPYDLLFDSGVEAYHRGDWRAVVSTMEQALRNHAERRRLTVVCGQRCTNHSAFHAVQAEGDRGEWRMWDLRLLEAVVRRAHCLHSCLEQALGPASLHLVSEETQLEFRKRSPYNYLQLAYFKMDNLAAAAAAAHTFSVWNPEHTEMRQNLEYYRQVYNVEAQHFVDREARPHLDAFQQGVERYAAEEFPLAVEYMELAVDEYFAADSECRAQCEGPFDFDGYAYLDYNSDLYQAMADHYVQVLNCRHNCARELSTRPGRTAPIEDFLPAHYNYLQFAYYKMEELESAIACTRSYLLFRPDDEIMQQNERFYVATLGEAESAGIEPRKEVASYVQRSLLEKEMLFFASEAFATTFLDPDTWTPDSVKPQSLLQRQRTERSATSRISEEIGSLMREIEEMVEEKTREHTQLESLIKEGGPLLYPGVVLTMDSRALNGSQRALLDGVITAEESNELLELVNTAGASGDGYRGKPSPHTPNEKFDGITVYKALRFGQEGRIALKTARLFYDVSERVRSILESYFRLEVPLYFSYTHLVCRTAIAGQQDNRSDLSHPIHADNCVLDPESKNCLKEPPAYFYRDYSAILYLNGGFEGGNFVFTELDADTVTAEVVPQAGRMVAFSSGGENPHGVRAVTKGQRCAMALWFTLNPIFREKERIKADDLIKMLFTEQQSESDLFPNARDEL</sequence>
<evidence type="ECO:0000256" key="1">
    <source>
        <dbReference type="ARBA" id="ARBA00001961"/>
    </source>
</evidence>
<feature type="transmembrane region" description="Helical" evidence="15">
    <location>
        <begin position="12"/>
        <end position="37"/>
    </location>
</feature>
<dbReference type="SMART" id="SM00702">
    <property type="entry name" value="P4Hc"/>
    <property type="match status" value="1"/>
</dbReference>
<dbReference type="PROSITE" id="PS51471">
    <property type="entry name" value="FE2OG_OXY"/>
    <property type="match status" value="1"/>
</dbReference>
<dbReference type="InterPro" id="IPR039575">
    <property type="entry name" value="P3H"/>
</dbReference>
<dbReference type="AlphaFoldDB" id="A0AAJ7THN1"/>
<evidence type="ECO:0000256" key="8">
    <source>
        <dbReference type="ARBA" id="ARBA00022803"/>
    </source>
</evidence>
<dbReference type="GO" id="GO:0005506">
    <property type="term" value="F:iron ion binding"/>
    <property type="evidence" value="ECO:0007669"/>
    <property type="project" value="InterPro"/>
</dbReference>
<dbReference type="Gene3D" id="1.25.40.10">
    <property type="entry name" value="Tetratricopeptide repeat domain"/>
    <property type="match status" value="2"/>
</dbReference>
<dbReference type="KEGG" id="pmrn:116946894"/>
<accession>A0AAJ7THN1</accession>
<dbReference type="GO" id="GO:0031418">
    <property type="term" value="F:L-ascorbic acid binding"/>
    <property type="evidence" value="ECO:0007669"/>
    <property type="project" value="UniProtKB-KW"/>
</dbReference>
<evidence type="ECO:0000256" key="10">
    <source>
        <dbReference type="ARBA" id="ARBA00022896"/>
    </source>
</evidence>
<evidence type="ECO:0000256" key="5">
    <source>
        <dbReference type="ARBA" id="ARBA00022723"/>
    </source>
</evidence>
<evidence type="ECO:0000256" key="13">
    <source>
        <dbReference type="ARBA" id="ARBA00023004"/>
    </source>
</evidence>
<dbReference type="InterPro" id="IPR006620">
    <property type="entry name" value="Pro_4_hyd_alph"/>
</dbReference>
<evidence type="ECO:0000256" key="14">
    <source>
        <dbReference type="ARBA" id="ARBA00023180"/>
    </source>
</evidence>
<dbReference type="Proteomes" id="UP001318040">
    <property type="component" value="Chromosome 28"/>
</dbReference>
<keyword evidence="15" id="KW-1133">Transmembrane helix</keyword>
<reference evidence="18" key="1">
    <citation type="submission" date="2025-08" db="UniProtKB">
        <authorList>
            <consortium name="RefSeq"/>
        </authorList>
    </citation>
    <scope>IDENTIFICATION</scope>
    <source>
        <tissue evidence="18">Sperm</tissue>
    </source>
</reference>
<evidence type="ECO:0000256" key="3">
    <source>
        <dbReference type="ARBA" id="ARBA00006487"/>
    </source>
</evidence>
<comment type="cofactor">
    <cofactor evidence="2">
        <name>Fe cation</name>
        <dbReference type="ChEBI" id="CHEBI:24875"/>
    </cofactor>
</comment>
<dbReference type="InterPro" id="IPR044862">
    <property type="entry name" value="Pro_4_hyd_alph_FE2OG_OXY"/>
</dbReference>